<dbReference type="AlphaFoldDB" id="A0A220S406"/>
<sequence length="220" mass="23556">MFKQTLIVTASLLALAACSPASSGSASTKAADAPEVMMAVPQTAANWEVSDATISFLSSKINKQLGSTTEQSSFTASQAMLDKQGEFKMEVDLSSVKTGIEIRDQRLKDWVFETAKFAKAGISGKVDVDAVSKLALGETLKLKQPLVLDIHGQQINLEADLSAQRVSADKIMVSTLSPVILDIKAMEMTEGVAKLVEVMGLSSIVQQIPVSFNAEFTRKE</sequence>
<dbReference type="Proteomes" id="UP000198238">
    <property type="component" value="Chromosome"/>
</dbReference>
<accession>A0A220S406</accession>
<dbReference type="InterPro" id="IPR027016">
    <property type="entry name" value="UCP029811"/>
</dbReference>
<name>A0A220S406_9NEIS</name>
<dbReference type="SUPFAM" id="SSF101874">
    <property type="entry name" value="YceI-like"/>
    <property type="match status" value="1"/>
</dbReference>
<dbReference type="Pfam" id="PF04264">
    <property type="entry name" value="YceI"/>
    <property type="match status" value="1"/>
</dbReference>
<organism evidence="1 2">
    <name type="scientific">Neisseria chenwenguii</name>
    <dbReference type="NCBI Taxonomy" id="1853278"/>
    <lineage>
        <taxon>Bacteria</taxon>
        <taxon>Pseudomonadati</taxon>
        <taxon>Pseudomonadota</taxon>
        <taxon>Betaproteobacteria</taxon>
        <taxon>Neisseriales</taxon>
        <taxon>Neisseriaceae</taxon>
        <taxon>Neisseria</taxon>
    </lineage>
</organism>
<reference evidence="1 2" key="1">
    <citation type="submission" date="2017-06" db="EMBL/GenBank/DDBJ databases">
        <title>Neisseria chenwenguii sp. nov., isolated from the intestinal contents of Tibetan Plateau Pika in Yushu, Qinghai Province, China.</title>
        <authorList>
            <person name="Zhang G."/>
        </authorList>
    </citation>
    <scope>NUCLEOTIDE SEQUENCE [LARGE SCALE GENOMIC DNA]</scope>
    <source>
        <strain evidence="1 2">10023</strain>
    </source>
</reference>
<keyword evidence="2" id="KW-1185">Reference proteome</keyword>
<dbReference type="PROSITE" id="PS51257">
    <property type="entry name" value="PROKAR_LIPOPROTEIN"/>
    <property type="match status" value="1"/>
</dbReference>
<protein>
    <submittedName>
        <fullName evidence="1">Uncharacterized protein</fullName>
    </submittedName>
</protein>
<gene>
    <name evidence="1" type="ORF">BG910_11205</name>
</gene>
<dbReference type="EMBL" id="CP022278">
    <property type="protein sequence ID" value="ASK28224.1"/>
    <property type="molecule type" value="Genomic_DNA"/>
</dbReference>
<dbReference type="RefSeq" id="WP_089036914.1">
    <property type="nucleotide sequence ID" value="NZ_CP022278.1"/>
</dbReference>
<dbReference type="SMART" id="SM00867">
    <property type="entry name" value="YceI"/>
    <property type="match status" value="1"/>
</dbReference>
<proteinExistence type="predicted"/>
<dbReference type="InterPro" id="IPR036761">
    <property type="entry name" value="TTHA0802/YceI-like_sf"/>
</dbReference>
<dbReference type="KEGG" id="nei:BG910_11205"/>
<dbReference type="InterPro" id="IPR007372">
    <property type="entry name" value="Lipid/polyisoprenoid-bd_YceI"/>
</dbReference>
<evidence type="ECO:0000313" key="2">
    <source>
        <dbReference type="Proteomes" id="UP000198238"/>
    </source>
</evidence>
<dbReference type="OrthoDB" id="9793816at2"/>
<dbReference type="Gene3D" id="2.40.128.110">
    <property type="entry name" value="Lipid/polyisoprenoid-binding, YceI-like"/>
    <property type="match status" value="1"/>
</dbReference>
<dbReference type="PIRSF" id="PIRSF029811">
    <property type="entry name" value="UCP029811"/>
    <property type="match status" value="1"/>
</dbReference>
<evidence type="ECO:0000313" key="1">
    <source>
        <dbReference type="EMBL" id="ASK28224.1"/>
    </source>
</evidence>